<evidence type="ECO:0000313" key="1">
    <source>
        <dbReference type="EMBL" id="WUP72533.1"/>
    </source>
</evidence>
<evidence type="ECO:0000313" key="2">
    <source>
        <dbReference type="Proteomes" id="UP001432011"/>
    </source>
</evidence>
<dbReference type="RefSeq" id="WP_328708485.1">
    <property type="nucleotide sequence ID" value="NZ_CP108085.1"/>
</dbReference>
<evidence type="ECO:0008006" key="3">
    <source>
        <dbReference type="Google" id="ProtNLM"/>
    </source>
</evidence>
<sequence length="93" mass="10173">MSTERELVAAFEISSNANEDRWAYAYWNAQDAVKAAAKDAGFAADEVDLSSEMGGRVVIGSCPDGRQFEARVIARESIPGDAYPRRMDVQKDA</sequence>
<proteinExistence type="predicted"/>
<dbReference type="EMBL" id="CP108085">
    <property type="protein sequence ID" value="WUP72533.1"/>
    <property type="molecule type" value="Genomic_DNA"/>
</dbReference>
<accession>A0ABZ1SJV5</accession>
<reference evidence="1" key="1">
    <citation type="submission" date="2022-10" db="EMBL/GenBank/DDBJ databases">
        <title>The complete genomes of actinobacterial strains from the NBC collection.</title>
        <authorList>
            <person name="Joergensen T.S."/>
            <person name="Alvarez Arevalo M."/>
            <person name="Sterndorff E.B."/>
            <person name="Faurdal D."/>
            <person name="Vuksanovic O."/>
            <person name="Mourched A.-S."/>
            <person name="Charusanti P."/>
            <person name="Shaw S."/>
            <person name="Blin K."/>
            <person name="Weber T."/>
        </authorList>
    </citation>
    <scope>NUCLEOTIDE SEQUENCE</scope>
    <source>
        <strain evidence="1">NBC_00254</strain>
    </source>
</reference>
<keyword evidence="2" id="KW-1185">Reference proteome</keyword>
<protein>
    <recommendedName>
        <fullName evidence="3">DUF4288 domain-containing protein</fullName>
    </recommendedName>
</protein>
<dbReference type="Proteomes" id="UP001432011">
    <property type="component" value="Chromosome"/>
</dbReference>
<name>A0ABZ1SJV5_9ACTN</name>
<gene>
    <name evidence="1" type="ORF">OG913_24270</name>
</gene>
<organism evidence="1 2">
    <name type="scientific">Microbispora hainanensis</name>
    <dbReference type="NCBI Taxonomy" id="568844"/>
    <lineage>
        <taxon>Bacteria</taxon>
        <taxon>Bacillati</taxon>
        <taxon>Actinomycetota</taxon>
        <taxon>Actinomycetes</taxon>
        <taxon>Streptosporangiales</taxon>
        <taxon>Streptosporangiaceae</taxon>
        <taxon>Microbispora</taxon>
    </lineage>
</organism>